<dbReference type="EMBL" id="JBJKFK010005835">
    <property type="protein sequence ID" value="KAL3308116.1"/>
    <property type="molecule type" value="Genomic_DNA"/>
</dbReference>
<dbReference type="Proteomes" id="UP001626550">
    <property type="component" value="Unassembled WGS sequence"/>
</dbReference>
<reference evidence="2 3" key="1">
    <citation type="submission" date="2024-11" db="EMBL/GenBank/DDBJ databases">
        <title>Adaptive evolution of stress response genes in parasites aligns with host niche diversity.</title>
        <authorList>
            <person name="Hahn C."/>
            <person name="Resl P."/>
        </authorList>
    </citation>
    <scope>NUCLEOTIDE SEQUENCE [LARGE SCALE GENOMIC DNA]</scope>
    <source>
        <strain evidence="2">EGGRZ-B1_66</strain>
        <tissue evidence="2">Body</tissue>
    </source>
</reference>
<keyword evidence="3" id="KW-1185">Reference proteome</keyword>
<name>A0ABD2PKS8_9PLAT</name>
<accession>A0ABD2PKS8</accession>
<evidence type="ECO:0000313" key="3">
    <source>
        <dbReference type="Proteomes" id="UP001626550"/>
    </source>
</evidence>
<dbReference type="AlphaFoldDB" id="A0ABD2PKS8"/>
<feature type="non-terminal residue" evidence="2">
    <location>
        <position position="101"/>
    </location>
</feature>
<feature type="region of interest" description="Disordered" evidence="1">
    <location>
        <begin position="21"/>
        <end position="101"/>
    </location>
</feature>
<feature type="compositionally biased region" description="Basic and acidic residues" evidence="1">
    <location>
        <begin position="27"/>
        <end position="36"/>
    </location>
</feature>
<proteinExistence type="predicted"/>
<sequence length="101" mass="10244">MLPVQRKQGCRCLLLPVESASLATGEPSRKSDDGGKHQRGSGSTNVTELYGGVDAGNRDGPSEGGGRGGERDPKTWKPGAAGIGFRGVDGAVGFGRGCGET</sequence>
<gene>
    <name evidence="2" type="ORF">Ciccas_013357</name>
</gene>
<evidence type="ECO:0000256" key="1">
    <source>
        <dbReference type="SAM" id="MobiDB-lite"/>
    </source>
</evidence>
<organism evidence="2 3">
    <name type="scientific">Cichlidogyrus casuarinus</name>
    <dbReference type="NCBI Taxonomy" id="1844966"/>
    <lineage>
        <taxon>Eukaryota</taxon>
        <taxon>Metazoa</taxon>
        <taxon>Spiralia</taxon>
        <taxon>Lophotrochozoa</taxon>
        <taxon>Platyhelminthes</taxon>
        <taxon>Monogenea</taxon>
        <taxon>Monopisthocotylea</taxon>
        <taxon>Dactylogyridea</taxon>
        <taxon>Ancyrocephalidae</taxon>
        <taxon>Cichlidogyrus</taxon>
    </lineage>
</organism>
<feature type="compositionally biased region" description="Gly residues" evidence="1">
    <location>
        <begin position="81"/>
        <end position="101"/>
    </location>
</feature>
<comment type="caution">
    <text evidence="2">The sequence shown here is derived from an EMBL/GenBank/DDBJ whole genome shotgun (WGS) entry which is preliminary data.</text>
</comment>
<protein>
    <submittedName>
        <fullName evidence="2">Uncharacterized protein</fullName>
    </submittedName>
</protein>
<evidence type="ECO:0000313" key="2">
    <source>
        <dbReference type="EMBL" id="KAL3308116.1"/>
    </source>
</evidence>